<name>A0A0E3BMV0_9BURK</name>
<reference evidence="6 7" key="1">
    <citation type="submission" date="2013-09" db="EMBL/GenBank/DDBJ databases">
        <title>High correlation between genotypes and phenotypes of environmental bacteria Comamonas testosteroni strains.</title>
        <authorList>
            <person name="Liu L."/>
            <person name="Zhu W."/>
            <person name="Xia X."/>
            <person name="Xu B."/>
            <person name="Luo M."/>
            <person name="Wang G."/>
        </authorList>
    </citation>
    <scope>NUCLEOTIDE SEQUENCE [LARGE SCALE GENOMIC DNA]</scope>
    <source>
        <strain evidence="6 7">DF2</strain>
    </source>
</reference>
<evidence type="ECO:0000313" key="7">
    <source>
        <dbReference type="Proteomes" id="UP000029549"/>
    </source>
</evidence>
<dbReference type="Gene3D" id="1.10.443.10">
    <property type="entry name" value="Intergrase catalytic core"/>
    <property type="match status" value="1"/>
</dbReference>
<evidence type="ECO:0000256" key="4">
    <source>
        <dbReference type="ARBA" id="ARBA00023172"/>
    </source>
</evidence>
<dbReference type="PANTHER" id="PTHR30629:SF2">
    <property type="entry name" value="PROPHAGE INTEGRASE INTS-RELATED"/>
    <property type="match status" value="1"/>
</dbReference>
<dbReference type="InterPro" id="IPR038488">
    <property type="entry name" value="Integrase_DNA-bd_sf"/>
</dbReference>
<organism evidence="6 7">
    <name type="scientific">Comamonas thiooxydans</name>
    <dbReference type="NCBI Taxonomy" id="363952"/>
    <lineage>
        <taxon>Bacteria</taxon>
        <taxon>Pseudomonadati</taxon>
        <taxon>Pseudomonadota</taxon>
        <taxon>Betaproteobacteria</taxon>
        <taxon>Burkholderiales</taxon>
        <taxon>Comamonadaceae</taxon>
        <taxon>Comamonas</taxon>
    </lineage>
</organism>
<dbReference type="Gene3D" id="3.30.160.390">
    <property type="entry name" value="Integrase, DNA-binding domain"/>
    <property type="match status" value="1"/>
</dbReference>
<dbReference type="InterPro" id="IPR013762">
    <property type="entry name" value="Integrase-like_cat_sf"/>
</dbReference>
<dbReference type="PANTHER" id="PTHR30629">
    <property type="entry name" value="PROPHAGE INTEGRASE"/>
    <property type="match status" value="1"/>
</dbReference>
<sequence>MSMTTWMGIRALFTQVPIAIGLFLYSNPTMKGGPMPVVQLSAQFVRDAACPPEKAKVDYYDSAIRGFILEVRSSGGRTFHLRYRDTHGKLRQHKIGDAAAISYDKARQKASRLRSEVELGGNPLEERKALRAVPTLAEFIRDIYVPHIQLHRRNFQSTLSFIKCHVLPRFGAKHLDAITTDMVAEAHQDLRGKGYALAHANMLPILLKIMFNLAKKKDLPGSQFNPANGVVLFTTNNAKERFLSATETQRLHETLSRSDNTQLKSIVALLLLFGCRKRELLDAKWEHFDLERRSWRIPLSKSGKARNIPISDKALEVLQGLPRWKGCSYVVPNPDTKKPFGNLFHSWDKARKEAGLADLRMHDLRHTFASNLVNSGQSIYVVSKLLGHSQLKTTARYSHLADETLLSAVDAAAKVVDTSWRAIP</sequence>
<dbReference type="InterPro" id="IPR050808">
    <property type="entry name" value="Phage_Integrase"/>
</dbReference>
<dbReference type="InterPro" id="IPR002104">
    <property type="entry name" value="Integrase_catalytic"/>
</dbReference>
<evidence type="ECO:0000256" key="2">
    <source>
        <dbReference type="ARBA" id="ARBA00022908"/>
    </source>
</evidence>
<dbReference type="AlphaFoldDB" id="A0A0E3BMV0"/>
<proteinExistence type="inferred from homology"/>
<evidence type="ECO:0000259" key="5">
    <source>
        <dbReference type="PROSITE" id="PS51898"/>
    </source>
</evidence>
<dbReference type="InterPro" id="IPR025166">
    <property type="entry name" value="Integrase_DNA_bind_dom"/>
</dbReference>
<dbReference type="PROSITE" id="PS51898">
    <property type="entry name" value="TYR_RECOMBINASE"/>
    <property type="match status" value="1"/>
</dbReference>
<keyword evidence="4" id="KW-0233">DNA recombination</keyword>
<dbReference type="Pfam" id="PF00589">
    <property type="entry name" value="Phage_integrase"/>
    <property type="match status" value="1"/>
</dbReference>
<dbReference type="InterPro" id="IPR010998">
    <property type="entry name" value="Integrase_recombinase_N"/>
</dbReference>
<accession>A0A0E3BMV0</accession>
<keyword evidence="7" id="KW-1185">Reference proteome</keyword>
<comment type="caution">
    <text evidence="6">The sequence shown here is derived from an EMBL/GenBank/DDBJ whole genome shotgun (WGS) entry which is preliminary data.</text>
</comment>
<dbReference type="GO" id="GO:0003677">
    <property type="term" value="F:DNA binding"/>
    <property type="evidence" value="ECO:0007669"/>
    <property type="project" value="UniProtKB-KW"/>
</dbReference>
<evidence type="ECO:0000313" key="6">
    <source>
        <dbReference type="EMBL" id="KGH03195.1"/>
    </source>
</evidence>
<dbReference type="Proteomes" id="UP000029549">
    <property type="component" value="Unassembled WGS sequence"/>
</dbReference>
<feature type="domain" description="Tyr recombinase" evidence="5">
    <location>
        <begin position="238"/>
        <end position="410"/>
    </location>
</feature>
<dbReference type="Gene3D" id="1.10.150.130">
    <property type="match status" value="1"/>
</dbReference>
<keyword evidence="2" id="KW-0229">DNA integration</keyword>
<dbReference type="EMBL" id="AWTP01000167">
    <property type="protein sequence ID" value="KGH03195.1"/>
    <property type="molecule type" value="Genomic_DNA"/>
</dbReference>
<dbReference type="SUPFAM" id="SSF56349">
    <property type="entry name" value="DNA breaking-rejoining enzymes"/>
    <property type="match status" value="1"/>
</dbReference>
<evidence type="ECO:0000256" key="3">
    <source>
        <dbReference type="ARBA" id="ARBA00023125"/>
    </source>
</evidence>
<dbReference type="GO" id="GO:0006310">
    <property type="term" value="P:DNA recombination"/>
    <property type="evidence" value="ECO:0007669"/>
    <property type="project" value="UniProtKB-KW"/>
</dbReference>
<evidence type="ECO:0000256" key="1">
    <source>
        <dbReference type="ARBA" id="ARBA00008857"/>
    </source>
</evidence>
<comment type="similarity">
    <text evidence="1">Belongs to the 'phage' integrase family.</text>
</comment>
<dbReference type="GO" id="GO:0015074">
    <property type="term" value="P:DNA integration"/>
    <property type="evidence" value="ECO:0007669"/>
    <property type="project" value="UniProtKB-KW"/>
</dbReference>
<dbReference type="CDD" id="cd00796">
    <property type="entry name" value="INT_Rci_Hp1_C"/>
    <property type="match status" value="1"/>
</dbReference>
<protein>
    <submittedName>
        <fullName evidence="6">Integrase</fullName>
    </submittedName>
</protein>
<keyword evidence="3" id="KW-0238">DNA-binding</keyword>
<dbReference type="Pfam" id="PF13356">
    <property type="entry name" value="Arm-DNA-bind_3"/>
    <property type="match status" value="1"/>
</dbReference>
<dbReference type="InterPro" id="IPR011010">
    <property type="entry name" value="DNA_brk_join_enz"/>
</dbReference>
<gene>
    <name evidence="6" type="ORF">P608_25740</name>
</gene>